<reference evidence="3" key="1">
    <citation type="submission" date="2020-02" db="EMBL/GenBank/DDBJ databases">
        <title>Genomic and physiological characterization of two novel Nitrospinaceae genera.</title>
        <authorList>
            <person name="Mueller A.J."/>
            <person name="Jung M.-Y."/>
            <person name="Strachan C.R."/>
            <person name="Herbold C.W."/>
            <person name="Kirkegaard R.H."/>
            <person name="Daims H."/>
        </authorList>
    </citation>
    <scope>NUCLEOTIDE SEQUENCE [LARGE SCALE GENOMIC DNA]</scope>
</reference>
<dbReference type="AlphaFoldDB" id="A0A7T0C047"/>
<sequence length="259" mass="29846">MKVVILCGGMGARLREETEFRPKPMVKIGDNPILWHIMKLYSHYGFNDFILCLGYKGEVIKEYFYHYMLHNNDVTFKLGADRQMTVHENPHNENWTITLANTGETTLKGARIKKIEKFIDGDSFMVTYGDGISDINLKQLADYHQSHGKIATVTGVSPRSSFGQIVQNEGKVVNFIEKPKIDASMVNGGFFVFNRKIFDYLSLDENCDFEVGPLEKITREGELMAYHHQGDWACMDTYRDATHLNQLWNSGRAFWKVWK</sequence>
<dbReference type="NCBIfam" id="TIGR02623">
    <property type="entry name" value="G1P_cyt_trans"/>
    <property type="match status" value="1"/>
</dbReference>
<evidence type="ECO:0000313" key="2">
    <source>
        <dbReference type="EMBL" id="QPJ64090.1"/>
    </source>
</evidence>
<name>A0A7T0C047_9BACT</name>
<dbReference type="EC" id="2.7.7.33" evidence="2"/>
<dbReference type="SUPFAM" id="SSF53448">
    <property type="entry name" value="Nucleotide-diphospho-sugar transferases"/>
    <property type="match status" value="1"/>
</dbReference>
<dbReference type="CDD" id="cd02524">
    <property type="entry name" value="G1P_cytidylyltransferase"/>
    <property type="match status" value="1"/>
</dbReference>
<dbReference type="Pfam" id="PF00483">
    <property type="entry name" value="NTP_transferase"/>
    <property type="match status" value="1"/>
</dbReference>
<dbReference type="InterPro" id="IPR046981">
    <property type="entry name" value="G1P_cyt_trans"/>
</dbReference>
<dbReference type="PANTHER" id="PTHR47183:SF1">
    <property type="entry name" value="GLUCOSE-1-PHOSPHATE CYTIDYLYLTRANSFERASE"/>
    <property type="match status" value="1"/>
</dbReference>
<dbReference type="InterPro" id="IPR013446">
    <property type="entry name" value="G1P_cyt_trans-like"/>
</dbReference>
<evidence type="ECO:0000313" key="3">
    <source>
        <dbReference type="Proteomes" id="UP000594464"/>
    </source>
</evidence>
<dbReference type="EMBL" id="CP048620">
    <property type="protein sequence ID" value="QPJ64090.1"/>
    <property type="molecule type" value="Genomic_DNA"/>
</dbReference>
<evidence type="ECO:0000259" key="1">
    <source>
        <dbReference type="Pfam" id="PF00483"/>
    </source>
</evidence>
<proteinExistence type="predicted"/>
<keyword evidence="2" id="KW-0548">Nucleotidyltransferase</keyword>
<dbReference type="InterPro" id="IPR005835">
    <property type="entry name" value="NTP_transferase_dom"/>
</dbReference>
<keyword evidence="2" id="KW-0808">Transferase</keyword>
<dbReference type="Proteomes" id="UP000594464">
    <property type="component" value="Chromosome"/>
</dbReference>
<dbReference type="KEGG" id="nva:G3M78_01180"/>
<dbReference type="GO" id="GO:0009243">
    <property type="term" value="P:O antigen biosynthetic process"/>
    <property type="evidence" value="ECO:0007669"/>
    <property type="project" value="InterPro"/>
</dbReference>
<dbReference type="PANTHER" id="PTHR47183">
    <property type="entry name" value="GLUCOSE-1-PHOSPHATE CYTIDYLYLTRANSFERASE-RELATED"/>
    <property type="match status" value="1"/>
</dbReference>
<dbReference type="Gene3D" id="3.90.550.10">
    <property type="entry name" value="Spore Coat Polysaccharide Biosynthesis Protein SpsA, Chain A"/>
    <property type="match status" value="1"/>
</dbReference>
<dbReference type="InterPro" id="IPR029044">
    <property type="entry name" value="Nucleotide-diphossugar_trans"/>
</dbReference>
<accession>A0A7T0C047</accession>
<dbReference type="GO" id="GO:0047343">
    <property type="term" value="F:glucose-1-phosphate cytidylyltransferase activity"/>
    <property type="evidence" value="ECO:0007669"/>
    <property type="project" value="UniProtKB-EC"/>
</dbReference>
<feature type="domain" description="Nucleotidyl transferase" evidence="1">
    <location>
        <begin position="2"/>
        <end position="232"/>
    </location>
</feature>
<protein>
    <submittedName>
        <fullName evidence="2">Glucose-1-phosphate cytidylyltransferase</fullName>
        <ecNumber evidence="2">2.7.7.33</ecNumber>
    </submittedName>
</protein>
<organism evidence="2 3">
    <name type="scientific">Candidatus Nitrohelix vancouverensis</name>
    <dbReference type="NCBI Taxonomy" id="2705534"/>
    <lineage>
        <taxon>Bacteria</taxon>
        <taxon>Pseudomonadati</taxon>
        <taxon>Nitrospinota/Tectimicrobiota group</taxon>
        <taxon>Nitrospinota</taxon>
        <taxon>Nitrospinia</taxon>
        <taxon>Nitrospinales</taxon>
        <taxon>Nitrospinaceae</taxon>
        <taxon>Candidatus Nitrohelix</taxon>
    </lineage>
</organism>
<gene>
    <name evidence="2" type="primary">rfbF</name>
    <name evidence="2" type="ORF">G3M78_01180</name>
</gene>